<protein>
    <submittedName>
        <fullName evidence="2">Methyltransferase-like protein 7A</fullName>
    </submittedName>
</protein>
<dbReference type="GO" id="GO:0008757">
    <property type="term" value="F:S-adenosylmethionine-dependent methyltransferase activity"/>
    <property type="evidence" value="ECO:0007669"/>
    <property type="project" value="InterPro"/>
</dbReference>
<evidence type="ECO:0000313" key="3">
    <source>
        <dbReference type="Proteomes" id="UP000261660"/>
    </source>
</evidence>
<dbReference type="Proteomes" id="UP000261660">
    <property type="component" value="Unplaced"/>
</dbReference>
<sequence>MALVMRICTLLVNVLCFPLHLIEAVGLFKLYKRVFPIFLYRLSISYNKKMDDSKTELFRSLSEFKKPGKQLTVLEIGCGTGTNFKYYPPGCKVVCTDPNPNFQKYLKTSMAENDQLTYEKFVVASGEDMRTVEDESVDVVVCTLVLCSVNDIPQTLREVHRMLRPGGAFFFLEHVVADPSTWAYFFQHVLQPLWYYCGDGCDVARETWKYLESAGFSDLKLRHMEAPLVFIIKPHIMGFAVK</sequence>
<dbReference type="GeneID" id="109992529"/>
<reference evidence="2" key="2">
    <citation type="submission" date="2025-09" db="UniProtKB">
        <authorList>
            <consortium name="Ensembl"/>
        </authorList>
    </citation>
    <scope>IDENTIFICATION</scope>
</reference>
<dbReference type="Gene3D" id="3.40.50.150">
    <property type="entry name" value="Vaccinia Virus protein VP39"/>
    <property type="match status" value="1"/>
</dbReference>
<dbReference type="RefSeq" id="XP_020500845.1">
    <property type="nucleotide sequence ID" value="XM_020645189.3"/>
</dbReference>
<dbReference type="InterPro" id="IPR029063">
    <property type="entry name" value="SAM-dependent_MTases_sf"/>
</dbReference>
<name>A0A3Q3FXH8_9LABR</name>
<reference evidence="2" key="1">
    <citation type="submission" date="2025-08" db="UniProtKB">
        <authorList>
            <consortium name="Ensembl"/>
        </authorList>
    </citation>
    <scope>IDENTIFICATION</scope>
</reference>
<dbReference type="InParanoid" id="A0A3Q3FXH8"/>
<dbReference type="PANTHER" id="PTHR45036:SF1">
    <property type="entry name" value="METHYLTRANSFERASE LIKE 7A"/>
    <property type="match status" value="1"/>
</dbReference>
<feature type="domain" description="Methyltransferase type 11" evidence="1">
    <location>
        <begin position="74"/>
        <end position="171"/>
    </location>
</feature>
<dbReference type="AlphaFoldDB" id="A0A3Q3FXH8"/>
<dbReference type="SUPFAM" id="SSF53335">
    <property type="entry name" value="S-adenosyl-L-methionine-dependent methyltransferases"/>
    <property type="match status" value="1"/>
</dbReference>
<proteinExistence type="predicted"/>
<dbReference type="GeneTree" id="ENSGT00940000154786"/>
<keyword evidence="3" id="KW-1185">Reference proteome</keyword>
<dbReference type="OrthoDB" id="416496at2759"/>
<dbReference type="InterPro" id="IPR013216">
    <property type="entry name" value="Methyltransf_11"/>
</dbReference>
<evidence type="ECO:0000259" key="1">
    <source>
        <dbReference type="Pfam" id="PF08241"/>
    </source>
</evidence>
<organism evidence="2 3">
    <name type="scientific">Labrus bergylta</name>
    <name type="common">ballan wrasse</name>
    <dbReference type="NCBI Taxonomy" id="56723"/>
    <lineage>
        <taxon>Eukaryota</taxon>
        <taxon>Metazoa</taxon>
        <taxon>Chordata</taxon>
        <taxon>Craniata</taxon>
        <taxon>Vertebrata</taxon>
        <taxon>Euteleostomi</taxon>
        <taxon>Actinopterygii</taxon>
        <taxon>Neopterygii</taxon>
        <taxon>Teleostei</taxon>
        <taxon>Neoteleostei</taxon>
        <taxon>Acanthomorphata</taxon>
        <taxon>Eupercaria</taxon>
        <taxon>Labriformes</taxon>
        <taxon>Labridae</taxon>
        <taxon>Labrus</taxon>
    </lineage>
</organism>
<evidence type="ECO:0000313" key="2">
    <source>
        <dbReference type="Ensembl" id="ENSLBEP00000024912.1"/>
    </source>
</evidence>
<dbReference type="InterPro" id="IPR052356">
    <property type="entry name" value="Thiol_S-MT"/>
</dbReference>
<dbReference type="Ensembl" id="ENSLBET00000026179.1">
    <property type="protein sequence ID" value="ENSLBEP00000024912.1"/>
    <property type="gene ID" value="ENSLBEG00000019021.1"/>
</dbReference>
<dbReference type="STRING" id="56723.ENSLBEP00000024912"/>
<accession>A0A3Q3FXH8</accession>
<dbReference type="CDD" id="cd02440">
    <property type="entry name" value="AdoMet_MTases"/>
    <property type="match status" value="1"/>
</dbReference>
<dbReference type="PANTHER" id="PTHR45036">
    <property type="entry name" value="METHYLTRANSFERASE LIKE 7B"/>
    <property type="match status" value="1"/>
</dbReference>
<dbReference type="Pfam" id="PF08241">
    <property type="entry name" value="Methyltransf_11"/>
    <property type="match status" value="1"/>
</dbReference>